<dbReference type="PANTHER" id="PTHR30443">
    <property type="entry name" value="INNER MEMBRANE PROTEIN"/>
    <property type="match status" value="1"/>
</dbReference>
<evidence type="ECO:0000256" key="5">
    <source>
        <dbReference type="ARBA" id="ARBA00022692"/>
    </source>
</evidence>
<evidence type="ECO:0000313" key="12">
    <source>
        <dbReference type="Proteomes" id="UP000056750"/>
    </source>
</evidence>
<keyword evidence="6 8" id="KW-1133">Transmembrane helix</keyword>
<evidence type="ECO:0000259" key="10">
    <source>
        <dbReference type="Pfam" id="PF08019"/>
    </source>
</evidence>
<keyword evidence="11" id="KW-0614">Plasmid</keyword>
<feature type="transmembrane region" description="Helical" evidence="8">
    <location>
        <begin position="72"/>
        <end position="98"/>
    </location>
</feature>
<name>A0ABN4LTP4_9ALTE</name>
<feature type="domain" description="Sulfatase N-terminal" evidence="9">
    <location>
        <begin position="186"/>
        <end position="473"/>
    </location>
</feature>
<evidence type="ECO:0000256" key="2">
    <source>
        <dbReference type="ARBA" id="ARBA00022475"/>
    </source>
</evidence>
<evidence type="ECO:0000259" key="9">
    <source>
        <dbReference type="Pfam" id="PF00884"/>
    </source>
</evidence>
<keyword evidence="7 8" id="KW-0472">Membrane</keyword>
<keyword evidence="11" id="KW-0378">Hydrolase</keyword>
<dbReference type="InterPro" id="IPR000917">
    <property type="entry name" value="Sulfatase_N"/>
</dbReference>
<keyword evidence="2" id="KW-1003">Cell membrane</keyword>
<sequence>MLFLLSVPLFLLALSVSIQCFFAFRKVIKPTLIIFVLVSSVVFYASLNYGTIFDYGVVESIADNSITEVLTYLNYSTIIFSIVFGIIPSIFIFNVKLIYSSFAGEFLSRLKLLFGSLSVLLFIALVFYSNYASVGRNNRDLIGYLTPYALLDSSAKYLQRNMLYPPPHFELIDTKPKMSSDEERVTVLVLGQTARAQNFSLNGYEKQTNLYTKNWNVVSFTNMTSCGTSKSVSIPCIFSSLDRQNFDRRIANAKQNVLDIIQLAGVDVLWIANYNTSCKDACKRVKQHNITQSEYPELCQMSSCYDEVVIKQLDQKLANLTHSNTLIILHIAGSRGPDYFTKYPSGHRYFRPDCQRSDIQNCTNEELVNAYDNSIAYTDFVLAQIIERLEKLSLNKKIDATLLYTSDHGESLGEKGIYLHSIPYVFAPKEQLHIPLIVKIFSNNTDSKCLREAEALPISHDNIFNFLLGLTGVESTAYNASRDLLSHCRFSDNFQ</sequence>
<dbReference type="Pfam" id="PF08019">
    <property type="entry name" value="EptA_B_N"/>
    <property type="match status" value="1"/>
</dbReference>
<proteinExistence type="predicted"/>
<evidence type="ECO:0000256" key="4">
    <source>
        <dbReference type="ARBA" id="ARBA00022679"/>
    </source>
</evidence>
<evidence type="ECO:0000256" key="8">
    <source>
        <dbReference type="SAM" id="Phobius"/>
    </source>
</evidence>
<keyword evidence="4" id="KW-0808">Transferase</keyword>
<evidence type="ECO:0000256" key="3">
    <source>
        <dbReference type="ARBA" id="ARBA00022519"/>
    </source>
</evidence>
<evidence type="ECO:0000313" key="11">
    <source>
        <dbReference type="EMBL" id="AMJ76793.1"/>
    </source>
</evidence>
<dbReference type="Pfam" id="PF00884">
    <property type="entry name" value="Sulfatase"/>
    <property type="match status" value="1"/>
</dbReference>
<evidence type="ECO:0000256" key="7">
    <source>
        <dbReference type="ARBA" id="ARBA00023136"/>
    </source>
</evidence>
<organism evidence="11 12">
    <name type="scientific">Alteromonas stellipolaris</name>
    <dbReference type="NCBI Taxonomy" id="233316"/>
    <lineage>
        <taxon>Bacteria</taxon>
        <taxon>Pseudomonadati</taxon>
        <taxon>Pseudomonadota</taxon>
        <taxon>Gammaproteobacteria</taxon>
        <taxon>Alteromonadales</taxon>
        <taxon>Alteromonadaceae</taxon>
        <taxon>Alteromonas/Salinimonas group</taxon>
        <taxon>Alteromonas</taxon>
    </lineage>
</organism>
<reference evidence="11 12" key="1">
    <citation type="submission" date="2015-12" db="EMBL/GenBank/DDBJ databases">
        <title>Intraspecies pangenome expansion in the marine bacterium Alteromonas.</title>
        <authorList>
            <person name="Lopez-Perez M."/>
            <person name="Rodriguez-Valera F."/>
        </authorList>
    </citation>
    <scope>NUCLEOTIDE SEQUENCE [LARGE SCALE GENOMIC DNA]</scope>
    <source>
        <strain evidence="11 12">LMG 21861</strain>
        <plasmid evidence="11 12">pASTE61-200</plasmid>
    </source>
</reference>
<dbReference type="SUPFAM" id="SSF53649">
    <property type="entry name" value="Alkaline phosphatase-like"/>
    <property type="match status" value="1"/>
</dbReference>
<feature type="transmembrane region" description="Helical" evidence="8">
    <location>
        <begin position="31"/>
        <end position="52"/>
    </location>
</feature>
<dbReference type="InterPro" id="IPR040423">
    <property type="entry name" value="PEA_transferase"/>
</dbReference>
<dbReference type="Gene3D" id="3.40.720.10">
    <property type="entry name" value="Alkaline Phosphatase, subunit A"/>
    <property type="match status" value="1"/>
</dbReference>
<evidence type="ECO:0000256" key="6">
    <source>
        <dbReference type="ARBA" id="ARBA00022989"/>
    </source>
</evidence>
<keyword evidence="3" id="KW-0997">Cell inner membrane</keyword>
<feature type="transmembrane region" description="Helical" evidence="8">
    <location>
        <begin position="6"/>
        <end position="24"/>
    </location>
</feature>
<dbReference type="InterPro" id="IPR058130">
    <property type="entry name" value="PEA_transf_C"/>
</dbReference>
<dbReference type="EMBL" id="CP013927">
    <property type="protein sequence ID" value="AMJ76793.1"/>
    <property type="molecule type" value="Genomic_DNA"/>
</dbReference>
<evidence type="ECO:0000256" key="1">
    <source>
        <dbReference type="ARBA" id="ARBA00004429"/>
    </source>
</evidence>
<dbReference type="InterPro" id="IPR017850">
    <property type="entry name" value="Alkaline_phosphatase_core_sf"/>
</dbReference>
<feature type="domain" description="Phosphoethanolamine transferase N-terminal" evidence="10">
    <location>
        <begin position="12"/>
        <end position="161"/>
    </location>
</feature>
<dbReference type="Proteomes" id="UP000056750">
    <property type="component" value="Plasmid pASTE61-200"/>
</dbReference>
<feature type="transmembrane region" description="Helical" evidence="8">
    <location>
        <begin position="110"/>
        <end position="131"/>
    </location>
</feature>
<geneLocation type="plasmid" evidence="11 12">
    <name>pASTE61-200</name>
</geneLocation>
<gene>
    <name evidence="11" type="ORF">AVL57_00105</name>
</gene>
<dbReference type="InterPro" id="IPR012549">
    <property type="entry name" value="EptA-like_N"/>
</dbReference>
<dbReference type="GO" id="GO:0016787">
    <property type="term" value="F:hydrolase activity"/>
    <property type="evidence" value="ECO:0007669"/>
    <property type="project" value="UniProtKB-KW"/>
</dbReference>
<protein>
    <submittedName>
        <fullName evidence="11">Hydrolase</fullName>
    </submittedName>
</protein>
<dbReference type="PANTHER" id="PTHR30443:SF0">
    <property type="entry name" value="PHOSPHOETHANOLAMINE TRANSFERASE EPTA"/>
    <property type="match status" value="1"/>
</dbReference>
<keyword evidence="5 8" id="KW-0812">Transmembrane</keyword>
<accession>A0ABN4LTP4</accession>
<comment type="subcellular location">
    <subcellularLocation>
        <location evidence="1">Cell inner membrane</location>
        <topology evidence="1">Multi-pass membrane protein</topology>
    </subcellularLocation>
</comment>
<dbReference type="CDD" id="cd16017">
    <property type="entry name" value="LptA"/>
    <property type="match status" value="1"/>
</dbReference>
<keyword evidence="12" id="KW-1185">Reference proteome</keyword>